<name>A0A0A6S2K8_9GAMM</name>
<dbReference type="EC" id="2.5.1.74" evidence="8 9"/>
<feature type="transmembrane region" description="Helical" evidence="8">
    <location>
        <begin position="177"/>
        <end position="197"/>
    </location>
</feature>
<dbReference type="InterPro" id="IPR000537">
    <property type="entry name" value="UbiA_prenyltransferase"/>
</dbReference>
<feature type="transmembrane region" description="Helical" evidence="8">
    <location>
        <begin position="124"/>
        <end position="142"/>
    </location>
</feature>
<keyword evidence="5 8" id="KW-0812">Transmembrane</keyword>
<evidence type="ECO:0000256" key="2">
    <source>
        <dbReference type="ARBA" id="ARBA00022428"/>
    </source>
</evidence>
<feature type="transmembrane region" description="Helical" evidence="8">
    <location>
        <begin position="39"/>
        <end position="61"/>
    </location>
</feature>
<comment type="pathway">
    <text evidence="8">Quinol/quinone metabolism; menaquinone biosynthesis; menaquinol from 1,4-dihydroxy-2-naphthoate: step 1/2.</text>
</comment>
<evidence type="ECO:0000256" key="8">
    <source>
        <dbReference type="HAMAP-Rule" id="MF_01937"/>
    </source>
</evidence>
<keyword evidence="6 8" id="KW-1133">Transmembrane helix</keyword>
<comment type="subcellular location">
    <subcellularLocation>
        <location evidence="8">Cell membrane</location>
        <topology evidence="8">Multi-pass membrane protein</topology>
    </subcellularLocation>
    <subcellularLocation>
        <location evidence="1">Membrane</location>
        <topology evidence="1">Multi-pass membrane protein</topology>
    </subcellularLocation>
</comment>
<keyword evidence="3 8" id="KW-1003">Cell membrane</keyword>
<feature type="transmembrane region" description="Helical" evidence="8">
    <location>
        <begin position="226"/>
        <end position="244"/>
    </location>
</feature>
<dbReference type="GO" id="GO:0009234">
    <property type="term" value="P:menaquinone biosynthetic process"/>
    <property type="evidence" value="ECO:0007669"/>
    <property type="project" value="UniProtKB-UniRule"/>
</dbReference>
<gene>
    <name evidence="8" type="primary">menA</name>
    <name evidence="10" type="ORF">PN36_20420</name>
</gene>
<accession>A0A0A6S2K8</accession>
<feature type="transmembrane region" description="Helical" evidence="8">
    <location>
        <begin position="284"/>
        <end position="302"/>
    </location>
</feature>
<dbReference type="Proteomes" id="UP000030428">
    <property type="component" value="Unassembled WGS sequence"/>
</dbReference>
<comment type="catalytic activity">
    <reaction evidence="8">
        <text>an all-trans-polyprenyl diphosphate + 1,4-dihydroxy-2-naphthoate + H(+) = a 2-demethylmenaquinol + CO2 + diphosphate</text>
        <dbReference type="Rhea" id="RHEA:26478"/>
        <dbReference type="Rhea" id="RHEA-COMP:9563"/>
        <dbReference type="Rhea" id="RHEA-COMP:9564"/>
        <dbReference type="ChEBI" id="CHEBI:11173"/>
        <dbReference type="ChEBI" id="CHEBI:15378"/>
        <dbReference type="ChEBI" id="CHEBI:16526"/>
        <dbReference type="ChEBI" id="CHEBI:33019"/>
        <dbReference type="ChEBI" id="CHEBI:55437"/>
        <dbReference type="ChEBI" id="CHEBI:58914"/>
        <dbReference type="EC" id="2.5.1.74"/>
    </reaction>
</comment>
<reference evidence="10 11" key="1">
    <citation type="journal article" date="2016" name="Front. Microbiol.">
        <title>Single-Cell (Meta-)Genomics of a Dimorphic Candidatus Thiomargarita nelsonii Reveals Genomic Plasticity.</title>
        <authorList>
            <person name="Flood B.E."/>
            <person name="Fliss P."/>
            <person name="Jones D.S."/>
            <person name="Dick G.J."/>
            <person name="Jain S."/>
            <person name="Kaster A.K."/>
            <person name="Winkel M."/>
            <person name="Mussmann M."/>
            <person name="Bailey J."/>
        </authorList>
    </citation>
    <scope>NUCLEOTIDE SEQUENCE [LARGE SCALE GENOMIC DNA]</scope>
    <source>
        <strain evidence="10">Hydrate Ridge</strain>
    </source>
</reference>
<dbReference type="PIRSF" id="PIRSF005355">
    <property type="entry name" value="UBIAD1"/>
    <property type="match status" value="1"/>
</dbReference>
<sequence length="303" mass="33299">MTQKTLTTWIMATRPQFFTVIILPIVLGTAIAWHSQKVFLPFYFCLSLLAGILIHAGINVLNDYFDHLNKSDEFNETPLTPFAGGSRMIQKGIFSAAEIYRYGILLLIMAVSIGLFLIWARGLALLWIGLIGVLSGYFYSAPPFSFQSRGLGEILVGLNFGILAVLGAYYVQTQTLTLVAVIAALPLAILVAAILYINEFPDYAADKEAGKNTLIVRLGKVRARSIYTLLIGLCFIVIVLGVIYNSLPLFSLLSLLALPLGWFAIKTLYACYDKSTALIPAIKNTIMLHTLVSVLLILAFVIK</sequence>
<evidence type="ECO:0000256" key="3">
    <source>
        <dbReference type="ARBA" id="ARBA00022475"/>
    </source>
</evidence>
<feature type="transmembrane region" description="Helical" evidence="8">
    <location>
        <begin position="154"/>
        <end position="171"/>
    </location>
</feature>
<keyword evidence="7 8" id="KW-0472">Membrane</keyword>
<dbReference type="GO" id="GO:0046428">
    <property type="term" value="F:1,4-dihydroxy-2-naphthoate polyprenyltransferase activity"/>
    <property type="evidence" value="ECO:0007669"/>
    <property type="project" value="UniProtKB-UniRule"/>
</dbReference>
<dbReference type="Pfam" id="PF01040">
    <property type="entry name" value="UbiA"/>
    <property type="match status" value="1"/>
</dbReference>
<dbReference type="InterPro" id="IPR044878">
    <property type="entry name" value="UbiA_sf"/>
</dbReference>
<keyword evidence="4 8" id="KW-0808">Transferase</keyword>
<comment type="caution">
    <text evidence="10">The sequence shown here is derived from an EMBL/GenBank/DDBJ whole genome shotgun (WGS) entry which is preliminary data.</text>
</comment>
<evidence type="ECO:0000256" key="5">
    <source>
        <dbReference type="ARBA" id="ARBA00022692"/>
    </source>
</evidence>
<comment type="similarity">
    <text evidence="8">Belongs to the MenA family. Type 1 subfamily.</text>
</comment>
<evidence type="ECO:0000256" key="4">
    <source>
        <dbReference type="ARBA" id="ARBA00022679"/>
    </source>
</evidence>
<keyword evidence="2 8" id="KW-0474">Menaquinone biosynthesis</keyword>
<dbReference type="GO" id="GO:0042371">
    <property type="term" value="P:vitamin K biosynthetic process"/>
    <property type="evidence" value="ECO:0007669"/>
    <property type="project" value="TreeGrafter"/>
</dbReference>
<organism evidence="10 11">
    <name type="scientific">Candidatus Thiomargarita nelsonii</name>
    <dbReference type="NCBI Taxonomy" id="1003181"/>
    <lineage>
        <taxon>Bacteria</taxon>
        <taxon>Pseudomonadati</taxon>
        <taxon>Pseudomonadota</taxon>
        <taxon>Gammaproteobacteria</taxon>
        <taxon>Thiotrichales</taxon>
        <taxon>Thiotrichaceae</taxon>
        <taxon>Thiomargarita</taxon>
    </lineage>
</organism>
<evidence type="ECO:0000256" key="9">
    <source>
        <dbReference type="NCBIfam" id="TIGR00751"/>
    </source>
</evidence>
<dbReference type="CDD" id="cd13962">
    <property type="entry name" value="PT_UbiA_UBIAD1"/>
    <property type="match status" value="1"/>
</dbReference>
<protein>
    <recommendedName>
        <fullName evidence="8 9">1,4-dihydroxy-2-naphthoate octaprenyltransferase</fullName>
        <shortName evidence="8">DHNA-octaprenyltransferase</shortName>
        <ecNumber evidence="8 9">2.5.1.74</ecNumber>
    </recommendedName>
</protein>
<evidence type="ECO:0000256" key="1">
    <source>
        <dbReference type="ARBA" id="ARBA00004141"/>
    </source>
</evidence>
<evidence type="ECO:0000256" key="7">
    <source>
        <dbReference type="ARBA" id="ARBA00023136"/>
    </source>
</evidence>
<dbReference type="PANTHER" id="PTHR13929:SF0">
    <property type="entry name" value="UBIA PRENYLTRANSFERASE DOMAIN-CONTAINING PROTEIN 1"/>
    <property type="match status" value="1"/>
</dbReference>
<dbReference type="InterPro" id="IPR004657">
    <property type="entry name" value="MenA"/>
</dbReference>
<dbReference type="GO" id="GO:0005886">
    <property type="term" value="C:plasma membrane"/>
    <property type="evidence" value="ECO:0007669"/>
    <property type="project" value="UniProtKB-SubCell"/>
</dbReference>
<feature type="transmembrane region" description="Helical" evidence="8">
    <location>
        <begin position="12"/>
        <end position="33"/>
    </location>
</feature>
<comment type="function">
    <text evidence="8">Conversion of 1,4-dihydroxy-2-naphthoate (DHNA) to demethylmenaquinone (DMK).</text>
</comment>
<feature type="transmembrane region" description="Helical" evidence="8">
    <location>
        <begin position="250"/>
        <end position="272"/>
    </location>
</feature>
<dbReference type="InterPro" id="IPR026046">
    <property type="entry name" value="UBIAD1"/>
</dbReference>
<keyword evidence="11" id="KW-1185">Reference proteome</keyword>
<evidence type="ECO:0000313" key="10">
    <source>
        <dbReference type="EMBL" id="KHD07676.1"/>
    </source>
</evidence>
<dbReference type="NCBIfam" id="TIGR00751">
    <property type="entry name" value="menA"/>
    <property type="match status" value="1"/>
</dbReference>
<dbReference type="AlphaFoldDB" id="A0A0A6S2K8"/>
<evidence type="ECO:0000313" key="11">
    <source>
        <dbReference type="Proteomes" id="UP000030428"/>
    </source>
</evidence>
<dbReference type="HAMAP" id="MF_01937">
    <property type="entry name" value="MenA_1"/>
    <property type="match status" value="1"/>
</dbReference>
<proteinExistence type="inferred from homology"/>
<feature type="transmembrane region" description="Helical" evidence="8">
    <location>
        <begin position="99"/>
        <end position="118"/>
    </location>
</feature>
<evidence type="ECO:0000256" key="6">
    <source>
        <dbReference type="ARBA" id="ARBA00022989"/>
    </source>
</evidence>
<dbReference type="EMBL" id="JSZA02000088">
    <property type="protein sequence ID" value="KHD07676.1"/>
    <property type="molecule type" value="Genomic_DNA"/>
</dbReference>
<dbReference type="PANTHER" id="PTHR13929">
    <property type="entry name" value="1,4-DIHYDROXY-2-NAPHTHOATE OCTAPRENYLTRANSFERASE"/>
    <property type="match status" value="1"/>
</dbReference>
<dbReference type="UniPathway" id="UPA00079">
    <property type="reaction ID" value="UER00168"/>
</dbReference>
<dbReference type="Gene3D" id="1.10.357.140">
    <property type="entry name" value="UbiA prenyltransferase"/>
    <property type="match status" value="1"/>
</dbReference>